<dbReference type="PROSITE" id="PS50931">
    <property type="entry name" value="HTH_LYSR"/>
    <property type="match status" value="1"/>
</dbReference>
<keyword evidence="3" id="KW-0238">DNA-binding</keyword>
<organism evidence="6 7">
    <name type="scientific">Polyangium fumosum</name>
    <dbReference type="NCBI Taxonomy" id="889272"/>
    <lineage>
        <taxon>Bacteria</taxon>
        <taxon>Pseudomonadati</taxon>
        <taxon>Myxococcota</taxon>
        <taxon>Polyangia</taxon>
        <taxon>Polyangiales</taxon>
        <taxon>Polyangiaceae</taxon>
        <taxon>Polyangium</taxon>
    </lineage>
</organism>
<dbReference type="Pfam" id="PF03466">
    <property type="entry name" value="LysR_substrate"/>
    <property type="match status" value="1"/>
</dbReference>
<dbReference type="Pfam" id="PF00126">
    <property type="entry name" value="HTH_1"/>
    <property type="match status" value="1"/>
</dbReference>
<dbReference type="InterPro" id="IPR058163">
    <property type="entry name" value="LysR-type_TF_proteobact-type"/>
</dbReference>
<dbReference type="InterPro" id="IPR036388">
    <property type="entry name" value="WH-like_DNA-bd_sf"/>
</dbReference>
<evidence type="ECO:0000256" key="3">
    <source>
        <dbReference type="ARBA" id="ARBA00023125"/>
    </source>
</evidence>
<gene>
    <name evidence="6" type="ORF">E8A74_41870</name>
</gene>
<dbReference type="FunFam" id="1.10.10.10:FF:000001">
    <property type="entry name" value="LysR family transcriptional regulator"/>
    <property type="match status" value="1"/>
</dbReference>
<protein>
    <submittedName>
        <fullName evidence="6">LysR family transcriptional regulator</fullName>
    </submittedName>
</protein>
<comment type="similarity">
    <text evidence="1">Belongs to the LysR transcriptional regulatory family.</text>
</comment>
<dbReference type="CDD" id="cd08422">
    <property type="entry name" value="PBP2_CrgA_like"/>
    <property type="match status" value="1"/>
</dbReference>
<dbReference type="PANTHER" id="PTHR30537:SF5">
    <property type="entry name" value="HTH-TYPE TRANSCRIPTIONAL ACTIVATOR TTDR-RELATED"/>
    <property type="match status" value="1"/>
</dbReference>
<evidence type="ECO:0000313" key="7">
    <source>
        <dbReference type="Proteomes" id="UP000309215"/>
    </source>
</evidence>
<dbReference type="GO" id="GO:0003677">
    <property type="term" value="F:DNA binding"/>
    <property type="evidence" value="ECO:0007669"/>
    <property type="project" value="UniProtKB-KW"/>
</dbReference>
<dbReference type="GO" id="GO:0003700">
    <property type="term" value="F:DNA-binding transcription factor activity"/>
    <property type="evidence" value="ECO:0007669"/>
    <property type="project" value="InterPro"/>
</dbReference>
<dbReference type="Gene3D" id="1.10.10.10">
    <property type="entry name" value="Winged helix-like DNA-binding domain superfamily/Winged helix DNA-binding domain"/>
    <property type="match status" value="1"/>
</dbReference>
<evidence type="ECO:0000259" key="5">
    <source>
        <dbReference type="PROSITE" id="PS50931"/>
    </source>
</evidence>
<evidence type="ECO:0000256" key="4">
    <source>
        <dbReference type="ARBA" id="ARBA00023163"/>
    </source>
</evidence>
<dbReference type="PRINTS" id="PR00039">
    <property type="entry name" value="HTHLYSR"/>
</dbReference>
<evidence type="ECO:0000256" key="1">
    <source>
        <dbReference type="ARBA" id="ARBA00009437"/>
    </source>
</evidence>
<keyword evidence="4" id="KW-0804">Transcription</keyword>
<dbReference type="InterPro" id="IPR005119">
    <property type="entry name" value="LysR_subst-bd"/>
</dbReference>
<dbReference type="InterPro" id="IPR036390">
    <property type="entry name" value="WH_DNA-bd_sf"/>
</dbReference>
<dbReference type="SUPFAM" id="SSF53850">
    <property type="entry name" value="Periplasmic binding protein-like II"/>
    <property type="match status" value="1"/>
</dbReference>
<name>A0A4U1IV32_9BACT</name>
<keyword evidence="2" id="KW-0805">Transcription regulation</keyword>
<dbReference type="Gene3D" id="3.40.190.290">
    <property type="match status" value="1"/>
</dbReference>
<dbReference type="SUPFAM" id="SSF46785">
    <property type="entry name" value="Winged helix' DNA-binding domain"/>
    <property type="match status" value="1"/>
</dbReference>
<feature type="domain" description="HTH lysR-type" evidence="5">
    <location>
        <begin position="14"/>
        <end position="65"/>
    </location>
</feature>
<dbReference type="EMBL" id="SSMQ01000070">
    <property type="protein sequence ID" value="TKC98323.1"/>
    <property type="molecule type" value="Genomic_DNA"/>
</dbReference>
<reference evidence="6 7" key="1">
    <citation type="submission" date="2019-04" db="EMBL/GenBank/DDBJ databases">
        <authorList>
            <person name="Li Y."/>
            <person name="Wang J."/>
        </authorList>
    </citation>
    <scope>NUCLEOTIDE SEQUENCE [LARGE SCALE GENOMIC DNA]</scope>
    <source>
        <strain evidence="6 7">DSM 14668</strain>
    </source>
</reference>
<sequence>MQSIRSMDFLGRARTLVRIVEAGSFSSAARSLGLSLAAISRQIGTLEEELGAKLFVRTTRSLHLTDEGRRFHEHATRLVREADAAMASLRPDRAIGGRVVVSASVALGVLRIVPALPALLDAYPALELEMRLEDREAELVGEGVDIAVRAGMALPDTTNLGALPVATFARVLVASPAYLRRHGTPRTVDSLASHAAVLGLLSSATVHFVEEGETRAVTLAPKLRVATMLGIRAAVEAGVGMAVVPRFVVEDALAAGSLRALLPEATLSPVSAHALYRIENRGSPRIDAIVAHFRATLPTDPAPAAPARGRRRA</sequence>
<dbReference type="PANTHER" id="PTHR30537">
    <property type="entry name" value="HTH-TYPE TRANSCRIPTIONAL REGULATOR"/>
    <property type="match status" value="1"/>
</dbReference>
<proteinExistence type="inferred from homology"/>
<evidence type="ECO:0000313" key="6">
    <source>
        <dbReference type="EMBL" id="TKC98323.1"/>
    </source>
</evidence>
<dbReference type="OrthoDB" id="5338251at2"/>
<dbReference type="AlphaFoldDB" id="A0A4U1IV32"/>
<dbReference type="Proteomes" id="UP000309215">
    <property type="component" value="Unassembled WGS sequence"/>
</dbReference>
<accession>A0A4U1IV32</accession>
<keyword evidence="7" id="KW-1185">Reference proteome</keyword>
<comment type="caution">
    <text evidence="6">The sequence shown here is derived from an EMBL/GenBank/DDBJ whole genome shotgun (WGS) entry which is preliminary data.</text>
</comment>
<evidence type="ECO:0000256" key="2">
    <source>
        <dbReference type="ARBA" id="ARBA00023015"/>
    </source>
</evidence>
<dbReference type="InterPro" id="IPR000847">
    <property type="entry name" value="LysR_HTH_N"/>
</dbReference>